<feature type="region of interest" description="Disordered" evidence="1">
    <location>
        <begin position="1"/>
        <end position="52"/>
    </location>
</feature>
<feature type="transmembrane region" description="Helical" evidence="2">
    <location>
        <begin position="468"/>
        <end position="490"/>
    </location>
</feature>
<evidence type="ECO:0000313" key="3">
    <source>
        <dbReference type="EMBL" id="KAL3796961.1"/>
    </source>
</evidence>
<feature type="transmembrane region" description="Helical" evidence="2">
    <location>
        <begin position="636"/>
        <end position="654"/>
    </location>
</feature>
<reference evidence="3 4" key="1">
    <citation type="journal article" date="2020" name="G3 (Bethesda)">
        <title>Improved Reference Genome for Cyclotella cryptica CCMP332, a Model for Cell Wall Morphogenesis, Salinity Adaptation, and Lipid Production in Diatoms (Bacillariophyta).</title>
        <authorList>
            <person name="Roberts W.R."/>
            <person name="Downey K.M."/>
            <person name="Ruck E.C."/>
            <person name="Traller J.C."/>
            <person name="Alverson A.J."/>
        </authorList>
    </citation>
    <scope>NUCLEOTIDE SEQUENCE [LARGE SCALE GENOMIC DNA]</scope>
    <source>
        <strain evidence="3 4">CCMP332</strain>
    </source>
</reference>
<evidence type="ECO:0000313" key="4">
    <source>
        <dbReference type="Proteomes" id="UP001516023"/>
    </source>
</evidence>
<organism evidence="3 4">
    <name type="scientific">Cyclotella cryptica</name>
    <dbReference type="NCBI Taxonomy" id="29204"/>
    <lineage>
        <taxon>Eukaryota</taxon>
        <taxon>Sar</taxon>
        <taxon>Stramenopiles</taxon>
        <taxon>Ochrophyta</taxon>
        <taxon>Bacillariophyta</taxon>
        <taxon>Coscinodiscophyceae</taxon>
        <taxon>Thalassiosirophycidae</taxon>
        <taxon>Stephanodiscales</taxon>
        <taxon>Stephanodiscaceae</taxon>
        <taxon>Cyclotella</taxon>
    </lineage>
</organism>
<feature type="transmembrane region" description="Helical" evidence="2">
    <location>
        <begin position="442"/>
        <end position="461"/>
    </location>
</feature>
<keyword evidence="4" id="KW-1185">Reference proteome</keyword>
<feature type="region of interest" description="Disordered" evidence="1">
    <location>
        <begin position="135"/>
        <end position="155"/>
    </location>
</feature>
<feature type="transmembrane region" description="Helical" evidence="2">
    <location>
        <begin position="533"/>
        <end position="554"/>
    </location>
</feature>
<feature type="compositionally biased region" description="Acidic residues" evidence="1">
    <location>
        <begin position="1"/>
        <end position="10"/>
    </location>
</feature>
<proteinExistence type="predicted"/>
<feature type="transmembrane region" description="Helical" evidence="2">
    <location>
        <begin position="502"/>
        <end position="521"/>
    </location>
</feature>
<evidence type="ECO:0000256" key="2">
    <source>
        <dbReference type="SAM" id="Phobius"/>
    </source>
</evidence>
<name>A0ABD3QAP7_9STRA</name>
<feature type="compositionally biased region" description="Polar residues" evidence="1">
    <location>
        <begin position="11"/>
        <end position="22"/>
    </location>
</feature>
<evidence type="ECO:0008006" key="5">
    <source>
        <dbReference type="Google" id="ProtNLM"/>
    </source>
</evidence>
<comment type="caution">
    <text evidence="3">The sequence shown here is derived from an EMBL/GenBank/DDBJ whole genome shotgun (WGS) entry which is preliminary data.</text>
</comment>
<feature type="compositionally biased region" description="Basic and acidic residues" evidence="1">
    <location>
        <begin position="135"/>
        <end position="151"/>
    </location>
</feature>
<feature type="transmembrane region" description="Helical" evidence="2">
    <location>
        <begin position="351"/>
        <end position="372"/>
    </location>
</feature>
<keyword evidence="2" id="KW-0812">Transmembrane</keyword>
<accession>A0ABD3QAP7</accession>
<dbReference type="EMBL" id="JABMIG020000058">
    <property type="protein sequence ID" value="KAL3796961.1"/>
    <property type="molecule type" value="Genomic_DNA"/>
</dbReference>
<protein>
    <recommendedName>
        <fullName evidence="5">EamA domain-containing protein</fullName>
    </recommendedName>
</protein>
<dbReference type="Proteomes" id="UP001516023">
    <property type="component" value="Unassembled WGS sequence"/>
</dbReference>
<feature type="transmembrane region" description="Helical" evidence="2">
    <location>
        <begin position="584"/>
        <end position="601"/>
    </location>
</feature>
<sequence length="756" mass="82333">MTTADHEDEQSSNSQHSGVSNKLRTHHHHVEIATLTMPAAATTSEAESGDGSTFVLEAPSHVIEQFVSEQPQYDNYGASEISHSTSKPKNPHIEGVVDLELVSHLVSGVTEEEFVDLLQQDGAYSQVYHDVYETTDQHQHDHSQQPRKEGDGESQPLLKQQLNDDTACLVVSADPFEHVSAEFHEESVVEYGLSSVKELGSAYKEAEEENDDNMSVVREAYLLSVPTNSAGGDPASGSYYSGEGIGSSGKTIENIFVLALPEVMATMKEDEAFEDVMGSTRTSHVTNTTVHNTMEELQHRLEHAFAPLPTDVRHIELRVSTAITTEGVALGHRPGEEIHLDVVVDRKVPPIGYIILVTGLFALSSVGVAFDLQQGGVTPEMKAFWRFTSTALLFSVLASKSLNKEELGKFTWKEFWVWMPFAGVNYGFMCTAFVVALEMTSLVNAFILSNLASLIIIGSKFAMGLPVLFWEGVGAAIGMAGALLCASAGYDAKEADNFDSKIAMLGNILAFLASVSTALYLSVAKTLRARVDLFVFMLLIFTYASATVLAYMTFVGQPYEFSFDPVIGLFGWVDMLMDRLPLELWMAIICNGLGTTGYIAIMKYFDPVVVSMVMLMEPILASLMGAAVGVSALPGLVTWAGDAVVVLGSILVIWSGSKKTETIDASGALHAVNEELLVEGKPDLLRRSSMSTKTSYLKRTISLKSPRLLRSPMIQTTRKDRSISEDTTEFVFVGNKARNVVSSTGLGGSRHKMAWN</sequence>
<evidence type="ECO:0000256" key="1">
    <source>
        <dbReference type="SAM" id="MobiDB-lite"/>
    </source>
</evidence>
<dbReference type="PANTHER" id="PTHR22911:SF76">
    <property type="entry name" value="EAMA DOMAIN-CONTAINING PROTEIN"/>
    <property type="match status" value="1"/>
</dbReference>
<dbReference type="AlphaFoldDB" id="A0ABD3QAP7"/>
<feature type="transmembrane region" description="Helical" evidence="2">
    <location>
        <begin position="608"/>
        <end position="630"/>
    </location>
</feature>
<gene>
    <name evidence="3" type="ORF">HJC23_000714</name>
</gene>
<dbReference type="PANTHER" id="PTHR22911">
    <property type="entry name" value="ACYL-MALONYL CONDENSING ENZYME-RELATED"/>
    <property type="match status" value="1"/>
</dbReference>
<feature type="transmembrane region" description="Helical" evidence="2">
    <location>
        <begin position="384"/>
        <end position="403"/>
    </location>
</feature>
<keyword evidence="2" id="KW-0472">Membrane</keyword>
<keyword evidence="2" id="KW-1133">Transmembrane helix</keyword>
<feature type="transmembrane region" description="Helical" evidence="2">
    <location>
        <begin position="415"/>
        <end position="436"/>
    </location>
</feature>